<feature type="domain" description="Methyltransferase type 11" evidence="4">
    <location>
        <begin position="46"/>
        <end position="138"/>
    </location>
</feature>
<reference evidence="5 6" key="1">
    <citation type="submission" date="2018-11" db="EMBL/GenBank/DDBJ databases">
        <title>Chitinophaga lutea sp.nov., isolate from arsenic contaminated soil.</title>
        <authorList>
            <person name="Zong Y."/>
        </authorList>
    </citation>
    <scope>NUCLEOTIDE SEQUENCE [LARGE SCALE GENOMIC DNA]</scope>
    <source>
        <strain evidence="5 6">ZY74</strain>
    </source>
</reference>
<dbReference type="RefSeq" id="WP_123844623.1">
    <property type="nucleotide sequence ID" value="NZ_RPDH01000001.1"/>
</dbReference>
<dbReference type="EMBL" id="RPDH01000001">
    <property type="protein sequence ID" value="RPE12176.1"/>
    <property type="molecule type" value="Genomic_DNA"/>
</dbReference>
<keyword evidence="3 5" id="KW-0808">Transferase</keyword>
<evidence type="ECO:0000259" key="4">
    <source>
        <dbReference type="Pfam" id="PF08241"/>
    </source>
</evidence>
<dbReference type="AlphaFoldDB" id="A0A3N4PW15"/>
<evidence type="ECO:0000256" key="3">
    <source>
        <dbReference type="ARBA" id="ARBA00022679"/>
    </source>
</evidence>
<evidence type="ECO:0000256" key="2">
    <source>
        <dbReference type="ARBA" id="ARBA00022603"/>
    </source>
</evidence>
<comment type="similarity">
    <text evidence="1">Belongs to the methyltransferase superfamily.</text>
</comment>
<keyword evidence="2 5" id="KW-0489">Methyltransferase</keyword>
<dbReference type="CDD" id="cd02440">
    <property type="entry name" value="AdoMet_MTases"/>
    <property type="match status" value="1"/>
</dbReference>
<proteinExistence type="inferred from homology"/>
<evidence type="ECO:0000313" key="5">
    <source>
        <dbReference type="EMBL" id="RPE12176.1"/>
    </source>
</evidence>
<gene>
    <name evidence="5" type="ORF">EGT74_01050</name>
</gene>
<name>A0A3N4PW15_9BACT</name>
<dbReference type="PANTHER" id="PTHR44942:SF4">
    <property type="entry name" value="METHYLTRANSFERASE TYPE 11 DOMAIN-CONTAINING PROTEIN"/>
    <property type="match status" value="1"/>
</dbReference>
<dbReference type="Gene3D" id="3.40.50.150">
    <property type="entry name" value="Vaccinia Virus protein VP39"/>
    <property type="match status" value="1"/>
</dbReference>
<organism evidence="5 6">
    <name type="scientific">Chitinophaga lutea</name>
    <dbReference type="NCBI Taxonomy" id="2488634"/>
    <lineage>
        <taxon>Bacteria</taxon>
        <taxon>Pseudomonadati</taxon>
        <taxon>Bacteroidota</taxon>
        <taxon>Chitinophagia</taxon>
        <taxon>Chitinophagales</taxon>
        <taxon>Chitinophagaceae</taxon>
        <taxon>Chitinophaga</taxon>
    </lineage>
</organism>
<dbReference type="PANTHER" id="PTHR44942">
    <property type="entry name" value="METHYLTRANSF_11 DOMAIN-CONTAINING PROTEIN"/>
    <property type="match status" value="1"/>
</dbReference>
<dbReference type="InterPro" id="IPR013216">
    <property type="entry name" value="Methyltransf_11"/>
</dbReference>
<dbReference type="GO" id="GO:0008757">
    <property type="term" value="F:S-adenosylmethionine-dependent methyltransferase activity"/>
    <property type="evidence" value="ECO:0007669"/>
    <property type="project" value="InterPro"/>
</dbReference>
<dbReference type="InterPro" id="IPR051052">
    <property type="entry name" value="Diverse_substrate_MTase"/>
</dbReference>
<dbReference type="OrthoDB" id="9797252at2"/>
<dbReference type="InterPro" id="IPR029063">
    <property type="entry name" value="SAM-dependent_MTases_sf"/>
</dbReference>
<protein>
    <submittedName>
        <fullName evidence="5">Class I SAM-dependent methyltransferase</fullName>
    </submittedName>
</protein>
<evidence type="ECO:0000256" key="1">
    <source>
        <dbReference type="ARBA" id="ARBA00008361"/>
    </source>
</evidence>
<dbReference type="GO" id="GO:0032259">
    <property type="term" value="P:methylation"/>
    <property type="evidence" value="ECO:0007669"/>
    <property type="project" value="UniProtKB-KW"/>
</dbReference>
<evidence type="ECO:0000313" key="6">
    <source>
        <dbReference type="Proteomes" id="UP000278351"/>
    </source>
</evidence>
<dbReference type="Proteomes" id="UP000278351">
    <property type="component" value="Unassembled WGS sequence"/>
</dbReference>
<sequence length="253" mass="27827">MAPHNSTERFGNRVDDYVKYRPGYPAAVIDYLQQRFGLPSGSAVADVGSGTGISAALLLEAGYEVTGVEPNGPMREKSVELLGHFPGFRAVNGTAEHTGLETGSMDAVVAGQAFHWFNAAQTRPEFKRILKPQGIVVLIWNERLTDDAFSAAYDELIVRHASDYKQVDHRNTDEEKISAFFHPAAFESATFPNRQVFDFDGLKGRLGSSSYVPAPGEAGYDAMVEDLRVLFHRFQENGTVTVRYATKLYAGTL</sequence>
<keyword evidence="6" id="KW-1185">Reference proteome</keyword>
<dbReference type="Pfam" id="PF08241">
    <property type="entry name" value="Methyltransf_11"/>
    <property type="match status" value="1"/>
</dbReference>
<dbReference type="SUPFAM" id="SSF53335">
    <property type="entry name" value="S-adenosyl-L-methionine-dependent methyltransferases"/>
    <property type="match status" value="1"/>
</dbReference>
<comment type="caution">
    <text evidence="5">The sequence shown here is derived from an EMBL/GenBank/DDBJ whole genome shotgun (WGS) entry which is preliminary data.</text>
</comment>
<accession>A0A3N4PW15</accession>